<accession>A0A9N9YSZ6</accession>
<feature type="transmembrane region" description="Helical" evidence="1">
    <location>
        <begin position="151"/>
        <end position="177"/>
    </location>
</feature>
<keyword evidence="1" id="KW-0472">Membrane</keyword>
<dbReference type="EMBL" id="CABFOC020000003">
    <property type="protein sequence ID" value="CAH0043781.1"/>
    <property type="molecule type" value="Genomic_DNA"/>
</dbReference>
<feature type="non-terminal residue" evidence="2">
    <location>
        <position position="1"/>
    </location>
</feature>
<proteinExistence type="predicted"/>
<reference evidence="3" key="1">
    <citation type="submission" date="2019-06" db="EMBL/GenBank/DDBJ databases">
        <authorList>
            <person name="Broberg M."/>
        </authorList>
    </citation>
    <scope>NUCLEOTIDE SEQUENCE [LARGE SCALE GENOMIC DNA]</scope>
</reference>
<keyword evidence="3" id="KW-1185">Reference proteome</keyword>
<feature type="transmembrane region" description="Helical" evidence="1">
    <location>
        <begin position="115"/>
        <end position="139"/>
    </location>
</feature>
<gene>
    <name evidence="2" type="ORF">CSOL1703_00009655</name>
</gene>
<evidence type="ECO:0008006" key="4">
    <source>
        <dbReference type="Google" id="ProtNLM"/>
    </source>
</evidence>
<dbReference type="Proteomes" id="UP000775872">
    <property type="component" value="Unassembled WGS sequence"/>
</dbReference>
<feature type="non-terminal residue" evidence="2">
    <location>
        <position position="249"/>
    </location>
</feature>
<keyword evidence="1" id="KW-0812">Transmembrane</keyword>
<dbReference type="AlphaFoldDB" id="A0A9N9YSZ6"/>
<reference evidence="2 3" key="2">
    <citation type="submission" date="2021-10" db="EMBL/GenBank/DDBJ databases">
        <authorList>
            <person name="Piombo E."/>
        </authorList>
    </citation>
    <scope>NUCLEOTIDE SEQUENCE [LARGE SCALE GENOMIC DNA]</scope>
</reference>
<evidence type="ECO:0000313" key="3">
    <source>
        <dbReference type="Proteomes" id="UP000775872"/>
    </source>
</evidence>
<evidence type="ECO:0000313" key="2">
    <source>
        <dbReference type="EMBL" id="CAH0043781.1"/>
    </source>
</evidence>
<evidence type="ECO:0000256" key="1">
    <source>
        <dbReference type="SAM" id="Phobius"/>
    </source>
</evidence>
<protein>
    <recommendedName>
        <fullName evidence="4">MARVEL domain-containing protein</fullName>
    </recommendedName>
</protein>
<name>A0A9N9YSZ6_9HYPO</name>
<sequence>WIRYSGYLTIKQAINLSLASRKTSPNLRIITYSPHYPTMSGIFSNRLKLPLHLVELFLIIAVLILSVVRMLKQPANAPRGRSTTMALGMSAKSLVILLYQLLSEHVQAFKRWSSLKAYVILNALEIVFWAAVVFMMIQANINFCEGFTCTLSWVVCVLGIIMSLIAFYLTIITWLDFRHFRASGNYRGRHPQANHAKVPSTDSIVMNEELLHERRYAHPQVSPVYQSGGGYQSGGAYASRSPSPWRQSA</sequence>
<feature type="transmembrane region" description="Helical" evidence="1">
    <location>
        <begin position="49"/>
        <end position="71"/>
    </location>
</feature>
<dbReference type="OrthoDB" id="3436860at2759"/>
<organism evidence="2 3">
    <name type="scientific">Clonostachys solani</name>
    <dbReference type="NCBI Taxonomy" id="160281"/>
    <lineage>
        <taxon>Eukaryota</taxon>
        <taxon>Fungi</taxon>
        <taxon>Dikarya</taxon>
        <taxon>Ascomycota</taxon>
        <taxon>Pezizomycotina</taxon>
        <taxon>Sordariomycetes</taxon>
        <taxon>Hypocreomycetidae</taxon>
        <taxon>Hypocreales</taxon>
        <taxon>Bionectriaceae</taxon>
        <taxon>Clonostachys</taxon>
    </lineage>
</organism>
<keyword evidence="1" id="KW-1133">Transmembrane helix</keyword>
<comment type="caution">
    <text evidence="2">The sequence shown here is derived from an EMBL/GenBank/DDBJ whole genome shotgun (WGS) entry which is preliminary data.</text>
</comment>